<dbReference type="SMART" id="SM00387">
    <property type="entry name" value="HATPase_c"/>
    <property type="match status" value="1"/>
</dbReference>
<dbReference type="SUPFAM" id="SSF47384">
    <property type="entry name" value="Homodimeric domain of signal transducing histidine kinase"/>
    <property type="match status" value="1"/>
</dbReference>
<evidence type="ECO:0000256" key="2">
    <source>
        <dbReference type="ARBA" id="ARBA00012438"/>
    </source>
</evidence>
<dbReference type="InterPro" id="IPR019734">
    <property type="entry name" value="TPR_rpt"/>
</dbReference>
<dbReference type="Gene3D" id="1.25.40.10">
    <property type="entry name" value="Tetratricopeptide repeat domain"/>
    <property type="match status" value="2"/>
</dbReference>
<evidence type="ECO:0000313" key="10">
    <source>
        <dbReference type="EMBL" id="MEZ7514202.1"/>
    </source>
</evidence>
<proteinExistence type="predicted"/>
<dbReference type="InterPro" id="IPR036890">
    <property type="entry name" value="HATPase_C_sf"/>
</dbReference>
<dbReference type="SMART" id="SM00388">
    <property type="entry name" value="HisKA"/>
    <property type="match status" value="1"/>
</dbReference>
<dbReference type="PANTHER" id="PTHR45339">
    <property type="entry name" value="HYBRID SIGNAL TRANSDUCTION HISTIDINE KINASE J"/>
    <property type="match status" value="1"/>
</dbReference>
<dbReference type="Pfam" id="PF13181">
    <property type="entry name" value="TPR_8"/>
    <property type="match status" value="1"/>
</dbReference>
<dbReference type="InterPro" id="IPR005467">
    <property type="entry name" value="His_kinase_dom"/>
</dbReference>
<feature type="modified residue" description="4-aspartylphosphate" evidence="5">
    <location>
        <position position="658"/>
    </location>
</feature>
<accession>A0ABV4KB58</accession>
<dbReference type="PROSITE" id="PS50110">
    <property type="entry name" value="RESPONSE_REGULATORY"/>
    <property type="match status" value="1"/>
</dbReference>
<evidence type="ECO:0000259" key="9">
    <source>
        <dbReference type="PROSITE" id="PS50110"/>
    </source>
</evidence>
<organism evidence="10 11">
    <name type="scientific">Flavobacterium frigidarium</name>
    <dbReference type="NCBI Taxonomy" id="99286"/>
    <lineage>
        <taxon>Bacteria</taxon>
        <taxon>Pseudomonadati</taxon>
        <taxon>Bacteroidota</taxon>
        <taxon>Flavobacteriia</taxon>
        <taxon>Flavobacteriales</taxon>
        <taxon>Flavobacteriaceae</taxon>
        <taxon>Flavobacterium</taxon>
    </lineage>
</organism>
<dbReference type="SUPFAM" id="SSF52172">
    <property type="entry name" value="CheY-like"/>
    <property type="match status" value="1"/>
</dbReference>
<feature type="repeat" description="TPR" evidence="6">
    <location>
        <begin position="188"/>
        <end position="221"/>
    </location>
</feature>
<dbReference type="Pfam" id="PF00512">
    <property type="entry name" value="HisKA"/>
    <property type="match status" value="1"/>
</dbReference>
<feature type="domain" description="Response regulatory" evidence="9">
    <location>
        <begin position="609"/>
        <end position="723"/>
    </location>
</feature>
<gene>
    <name evidence="10" type="ORF">QO192_02785</name>
</gene>
<evidence type="ECO:0000313" key="11">
    <source>
        <dbReference type="Proteomes" id="UP001568894"/>
    </source>
</evidence>
<dbReference type="Gene3D" id="3.40.50.2300">
    <property type="match status" value="1"/>
</dbReference>
<dbReference type="CDD" id="cd17546">
    <property type="entry name" value="REC_hyHK_CKI1_RcsC-like"/>
    <property type="match status" value="1"/>
</dbReference>
<dbReference type="InterPro" id="IPR004358">
    <property type="entry name" value="Sig_transdc_His_kin-like_C"/>
</dbReference>
<dbReference type="PROSITE" id="PS50109">
    <property type="entry name" value="HIS_KIN"/>
    <property type="match status" value="1"/>
</dbReference>
<dbReference type="Pfam" id="PF00072">
    <property type="entry name" value="Response_reg"/>
    <property type="match status" value="1"/>
</dbReference>
<dbReference type="InterPro" id="IPR011990">
    <property type="entry name" value="TPR-like_helical_dom_sf"/>
</dbReference>
<protein>
    <recommendedName>
        <fullName evidence="2">histidine kinase</fullName>
        <ecNumber evidence="2">2.7.13.3</ecNumber>
    </recommendedName>
</protein>
<dbReference type="InterPro" id="IPR001789">
    <property type="entry name" value="Sig_transdc_resp-reg_receiver"/>
</dbReference>
<dbReference type="SMART" id="SM00448">
    <property type="entry name" value="REC"/>
    <property type="match status" value="1"/>
</dbReference>
<feature type="chain" id="PRO_5046475916" description="histidine kinase" evidence="7">
    <location>
        <begin position="18"/>
        <end position="728"/>
    </location>
</feature>
<evidence type="ECO:0000256" key="5">
    <source>
        <dbReference type="PROSITE-ProRule" id="PRU00169"/>
    </source>
</evidence>
<reference evidence="10 11" key="1">
    <citation type="submission" date="2023-05" db="EMBL/GenBank/DDBJ databases">
        <title>Adaptations of aquatic viruses from atmosphere-close ecosystems of the Central Arctic Ocean.</title>
        <authorList>
            <person name="Rahlff J."/>
            <person name="Holmfeldt K."/>
        </authorList>
    </citation>
    <scope>NUCLEOTIDE SEQUENCE [LARGE SCALE GENOMIC DNA]</scope>
    <source>
        <strain evidence="10 11">Arc14</strain>
    </source>
</reference>
<dbReference type="InterPro" id="IPR003594">
    <property type="entry name" value="HATPase_dom"/>
</dbReference>
<keyword evidence="3 5" id="KW-0597">Phosphoprotein</keyword>
<dbReference type="EMBL" id="JASMRN010000002">
    <property type="protein sequence ID" value="MEZ7514202.1"/>
    <property type="molecule type" value="Genomic_DNA"/>
</dbReference>
<keyword evidence="7" id="KW-0732">Signal</keyword>
<comment type="caution">
    <text evidence="10">The sequence shown here is derived from an EMBL/GenBank/DDBJ whole genome shotgun (WGS) entry which is preliminary data.</text>
</comment>
<dbReference type="PRINTS" id="PR00344">
    <property type="entry name" value="BCTRLSENSOR"/>
</dbReference>
<dbReference type="Gene3D" id="3.30.565.10">
    <property type="entry name" value="Histidine kinase-like ATPase, C-terminal domain"/>
    <property type="match status" value="1"/>
</dbReference>
<feature type="domain" description="Histidine kinase" evidence="8">
    <location>
        <begin position="365"/>
        <end position="586"/>
    </location>
</feature>
<dbReference type="GO" id="GO:0005524">
    <property type="term" value="F:ATP binding"/>
    <property type="evidence" value="ECO:0007669"/>
    <property type="project" value="UniProtKB-KW"/>
</dbReference>
<evidence type="ECO:0000256" key="4">
    <source>
        <dbReference type="ARBA" id="ARBA00023012"/>
    </source>
</evidence>
<dbReference type="SUPFAM" id="SSF55874">
    <property type="entry name" value="ATPase domain of HSP90 chaperone/DNA topoisomerase II/histidine kinase"/>
    <property type="match status" value="1"/>
</dbReference>
<keyword evidence="11" id="KW-1185">Reference proteome</keyword>
<sequence>MKYFLVFLLHFSILLHSQNNVNLDSTHFYSNLAAKNSTEDNYKSAIYYTQKAINYSEQSKDKYNQALQTFLLGKLYFELNKNEDAENFLNESIALFKEQDASIPYSDAYYFLGLAKIRKNDFTSAERFLDKSLSIRRALEIPQHDLDDPITVQKGIIFRSIGKPETAANLFNSIISKDISAEKITLKAEAYYQMGLIELANNRYNFALNYFSKAFEKNSESENIAQKSEIAFALSTVYEKLLEKNKAYSFLKLHLNLKESLRIADNQKLRIDDYDQFKESQQLKAIERTNKEQAEDEKNSKFSKLINILAIALISILSLLSLSLYKNNVIRTKTNLLLKDKNKELILEKEKTEKASKARSEFLSTVSHELRTPLNAINGITHLLLEENPKKSQLHYLASLKFSGNYLATFINEILEINKIESNKIEVEHIPFNLKELLTDIKSSLNGLAIKNNNDFKILFDDKIPETLLSDPTKLSQIFMNLINNALKFTQNGAVTITTTANLISEDAVIVYFNITDTGIGIAEDKYETVFESFSQGSVEINRKYGGTGLGLTIVKKLVSVLGGEIQLQSKLGEGSTFNFKLEFDIDKNLAENNTHLLVADHSILDGKNILVVEDNKINQMITVKMLQNKGANCTVIDNGEEAITNIANNHYNIVLMDVHLPGINGTIATQEIRKFNTSIPIIAITAISLDENREMLLSYGMNDVVTKPFSPENFYNVISKNLVLTSS</sequence>
<evidence type="ECO:0000259" key="8">
    <source>
        <dbReference type="PROSITE" id="PS50109"/>
    </source>
</evidence>
<keyword evidence="6" id="KW-0802">TPR repeat</keyword>
<name>A0ABV4KB58_9FLAO</name>
<dbReference type="InterPro" id="IPR036097">
    <property type="entry name" value="HisK_dim/P_sf"/>
</dbReference>
<dbReference type="CDD" id="cd00082">
    <property type="entry name" value="HisKA"/>
    <property type="match status" value="1"/>
</dbReference>
<comment type="catalytic activity">
    <reaction evidence="1">
        <text>ATP + protein L-histidine = ADP + protein N-phospho-L-histidine.</text>
        <dbReference type="EC" id="2.7.13.3"/>
    </reaction>
</comment>
<dbReference type="RefSeq" id="WP_371567796.1">
    <property type="nucleotide sequence ID" value="NZ_JASMRN010000002.1"/>
</dbReference>
<keyword evidence="10" id="KW-0067">ATP-binding</keyword>
<keyword evidence="10" id="KW-0547">Nucleotide-binding</keyword>
<feature type="signal peptide" evidence="7">
    <location>
        <begin position="1"/>
        <end position="17"/>
    </location>
</feature>
<dbReference type="InterPro" id="IPR003661">
    <property type="entry name" value="HisK_dim/P_dom"/>
</dbReference>
<dbReference type="SMART" id="SM00028">
    <property type="entry name" value="TPR"/>
    <property type="match status" value="4"/>
</dbReference>
<dbReference type="Gene3D" id="1.10.287.130">
    <property type="match status" value="1"/>
</dbReference>
<evidence type="ECO:0000256" key="1">
    <source>
        <dbReference type="ARBA" id="ARBA00000085"/>
    </source>
</evidence>
<dbReference type="SUPFAM" id="SSF48452">
    <property type="entry name" value="TPR-like"/>
    <property type="match status" value="2"/>
</dbReference>
<dbReference type="Pfam" id="PF02518">
    <property type="entry name" value="HATPase_c"/>
    <property type="match status" value="1"/>
</dbReference>
<evidence type="ECO:0000256" key="7">
    <source>
        <dbReference type="SAM" id="SignalP"/>
    </source>
</evidence>
<dbReference type="InterPro" id="IPR011006">
    <property type="entry name" value="CheY-like_superfamily"/>
</dbReference>
<dbReference type="CDD" id="cd16922">
    <property type="entry name" value="HATPase_EvgS-ArcB-TorS-like"/>
    <property type="match status" value="1"/>
</dbReference>
<dbReference type="EC" id="2.7.13.3" evidence="2"/>
<evidence type="ECO:0000256" key="6">
    <source>
        <dbReference type="PROSITE-ProRule" id="PRU00339"/>
    </source>
</evidence>
<evidence type="ECO:0000256" key="3">
    <source>
        <dbReference type="ARBA" id="ARBA00022553"/>
    </source>
</evidence>
<dbReference type="PANTHER" id="PTHR45339:SF1">
    <property type="entry name" value="HYBRID SIGNAL TRANSDUCTION HISTIDINE KINASE J"/>
    <property type="match status" value="1"/>
</dbReference>
<dbReference type="PROSITE" id="PS50005">
    <property type="entry name" value="TPR"/>
    <property type="match status" value="1"/>
</dbReference>
<keyword evidence="4" id="KW-0902">Two-component regulatory system</keyword>
<dbReference type="Proteomes" id="UP001568894">
    <property type="component" value="Unassembled WGS sequence"/>
</dbReference>